<reference evidence="2" key="1">
    <citation type="journal article" date="2014" name="Front. Microbiol.">
        <title>High frequency of phylogenetically diverse reductive dehalogenase-homologous genes in deep subseafloor sedimentary metagenomes.</title>
        <authorList>
            <person name="Kawai M."/>
            <person name="Futagami T."/>
            <person name="Toyoda A."/>
            <person name="Takaki Y."/>
            <person name="Nishi S."/>
            <person name="Hori S."/>
            <person name="Arai W."/>
            <person name="Tsubouchi T."/>
            <person name="Morono Y."/>
            <person name="Uchiyama I."/>
            <person name="Ito T."/>
            <person name="Fujiyama A."/>
            <person name="Inagaki F."/>
            <person name="Takami H."/>
        </authorList>
    </citation>
    <scope>NUCLEOTIDE SEQUENCE</scope>
    <source>
        <strain evidence="2">Expedition CK06-06</strain>
    </source>
</reference>
<sequence length="358" mass="38809">MARVGDINPATGVRYSPQEIQRINAGLDPTTGLGVGAAPTTPIATTATIATTAPTAQGVWFEGQYLGDVDEDFAGLDQPGKEAWIQEHFGVDVAGQVWGFGGPPPGDMPTRPEGGLAPTTPTFGEGAAAGIPTPEITPAPPYEIPPEMQEMMDLYGDKLTDWVTSGGYELSPEVQAQMIQVQTDTLKAREQENIRVMRNNMERRGITNSGYLQANENMITSNTSVALAGAIADVQIKSALMKMASFEKGMGAMAQFLGFLSEQSQLAYAPEFATWQAEQLKTMQVWQGKLDVYKMELNQSYQTQNMRLQAQLTSQLNQEQHQFDLALAEMEIEANQQIALYQGIGGIFGTVLGFIFGK</sequence>
<dbReference type="AlphaFoldDB" id="X0SC86"/>
<keyword evidence="1" id="KW-1133">Transmembrane helix</keyword>
<dbReference type="EMBL" id="BARS01004085">
    <property type="protein sequence ID" value="GAF72781.1"/>
    <property type="molecule type" value="Genomic_DNA"/>
</dbReference>
<name>X0SC86_9ZZZZ</name>
<protein>
    <submittedName>
        <fullName evidence="2">Uncharacterized protein</fullName>
    </submittedName>
</protein>
<keyword evidence="1" id="KW-0812">Transmembrane</keyword>
<proteinExistence type="predicted"/>
<feature type="transmembrane region" description="Helical" evidence="1">
    <location>
        <begin position="338"/>
        <end position="357"/>
    </location>
</feature>
<organism evidence="2">
    <name type="scientific">marine sediment metagenome</name>
    <dbReference type="NCBI Taxonomy" id="412755"/>
    <lineage>
        <taxon>unclassified sequences</taxon>
        <taxon>metagenomes</taxon>
        <taxon>ecological metagenomes</taxon>
    </lineage>
</organism>
<accession>X0SC86</accession>
<comment type="caution">
    <text evidence="2">The sequence shown here is derived from an EMBL/GenBank/DDBJ whole genome shotgun (WGS) entry which is preliminary data.</text>
</comment>
<gene>
    <name evidence="2" type="ORF">S01H1_07960</name>
</gene>
<evidence type="ECO:0000313" key="2">
    <source>
        <dbReference type="EMBL" id="GAF72781.1"/>
    </source>
</evidence>
<keyword evidence="1" id="KW-0472">Membrane</keyword>
<evidence type="ECO:0000256" key="1">
    <source>
        <dbReference type="SAM" id="Phobius"/>
    </source>
</evidence>